<dbReference type="EMBL" id="CP147920">
    <property type="protein sequence ID" value="XAU13983.1"/>
    <property type="molecule type" value="Genomic_DNA"/>
</dbReference>
<name>A0ABZ3H620_9BACT</name>
<dbReference type="RefSeq" id="WP_345971811.1">
    <property type="nucleotide sequence ID" value="NZ_CP147920.1"/>
</dbReference>
<accession>A0ABZ3H620</accession>
<evidence type="ECO:0000313" key="2">
    <source>
        <dbReference type="Proteomes" id="UP001447842"/>
    </source>
</evidence>
<keyword evidence="2" id="KW-1185">Reference proteome</keyword>
<dbReference type="Proteomes" id="UP001447842">
    <property type="component" value="Chromosome"/>
</dbReference>
<evidence type="ECO:0000313" key="1">
    <source>
        <dbReference type="EMBL" id="XAU13983.1"/>
    </source>
</evidence>
<evidence type="ECO:0008006" key="3">
    <source>
        <dbReference type="Google" id="ProtNLM"/>
    </source>
</evidence>
<proteinExistence type="predicted"/>
<sequence length="319" mass="37787">MLLNKETIENLSVNKQGADYWNTIKKNISENFGQIINNPYFDNYLKTKLDISFEFDSEDKPKIDGPNAYAGKLENKKYEIVISRELLILMRHYSYKIIDYSLLFSELERCEKNKKTLSQVSDIIFYFWMDFICLHEWSHIVKGHLEDYDNNNSTKKLHFEFGKLCEDNEDSIYLEIDADRNAGKIMFGRFAWSIPRIQEVLNVDESEIVFNFCIGMLYLFDLIFFIGGNNRQCHPSPVDRMMILGASMSEALHIKHDILKMSEKELNKIVERSAQRFILEYHIDYKLNASKMLNEFPKLLEEYTKKMKDLKLSNYDFIK</sequence>
<gene>
    <name evidence="1" type="ORF">WCY31_06900</name>
</gene>
<protein>
    <recommendedName>
        <fullName evidence="3">Peptidase M48 domain-containing protein</fullName>
    </recommendedName>
</protein>
<organism evidence="1 2">
    <name type="scientific">Sulfurimonas diazotrophicus</name>
    <dbReference type="NCBI Taxonomy" id="3131939"/>
    <lineage>
        <taxon>Bacteria</taxon>
        <taxon>Pseudomonadati</taxon>
        <taxon>Campylobacterota</taxon>
        <taxon>Epsilonproteobacteria</taxon>
        <taxon>Campylobacterales</taxon>
        <taxon>Sulfurimonadaceae</taxon>
        <taxon>Sulfurimonas</taxon>
    </lineage>
</organism>
<reference evidence="1 2" key="1">
    <citation type="submission" date="2024-03" db="EMBL/GenBank/DDBJ databases">
        <title>Sulfurimonas sp. HSL3-1.</title>
        <authorList>
            <person name="Wang S."/>
        </authorList>
    </citation>
    <scope>NUCLEOTIDE SEQUENCE [LARGE SCALE GENOMIC DNA]</scope>
    <source>
        <strain evidence="1 2">HSL3-1</strain>
    </source>
</reference>